<evidence type="ECO:0000259" key="9">
    <source>
        <dbReference type="SMART" id="SM00934"/>
    </source>
</evidence>
<dbReference type="InterPro" id="IPR013785">
    <property type="entry name" value="Aldolase_TIM"/>
</dbReference>
<dbReference type="GO" id="GO:0005829">
    <property type="term" value="C:cytosol"/>
    <property type="evidence" value="ECO:0007669"/>
    <property type="project" value="TreeGrafter"/>
</dbReference>
<evidence type="ECO:0000256" key="2">
    <source>
        <dbReference type="ARBA" id="ARBA00022793"/>
    </source>
</evidence>
<feature type="binding site" evidence="5">
    <location>
        <begin position="170"/>
        <end position="180"/>
    </location>
    <ligand>
        <name>substrate</name>
    </ligand>
</feature>
<keyword evidence="4 5" id="KW-0456">Lyase</keyword>
<proteinExistence type="inferred from homology"/>
<feature type="binding site" evidence="5 7">
    <location>
        <position position="117"/>
    </location>
    <ligand>
        <name>substrate</name>
    </ligand>
</feature>
<comment type="function">
    <text evidence="5">Catalyzes the decarboxylation of orotidine 5'-monophosphate (OMP) to uridine 5'-monophosphate (UMP).</text>
</comment>
<dbReference type="InterPro" id="IPR001754">
    <property type="entry name" value="OMPdeCOase_dom"/>
</dbReference>
<dbReference type="CDD" id="cd04725">
    <property type="entry name" value="OMP_decarboxylase_like"/>
    <property type="match status" value="1"/>
</dbReference>
<dbReference type="Proteomes" id="UP000198535">
    <property type="component" value="Unassembled WGS sequence"/>
</dbReference>
<comment type="pathway">
    <text evidence="1 5 8">Pyrimidine metabolism; UMP biosynthesis via de novo pathway; UMP from orotate: step 2/2.</text>
</comment>
<evidence type="ECO:0000256" key="8">
    <source>
        <dbReference type="RuleBase" id="RU000512"/>
    </source>
</evidence>
<reference evidence="11" key="1">
    <citation type="submission" date="2016-10" db="EMBL/GenBank/DDBJ databases">
        <authorList>
            <person name="Varghese N."/>
            <person name="Submissions S."/>
        </authorList>
    </citation>
    <scope>NUCLEOTIDE SEQUENCE [LARGE SCALE GENOMIC DNA]</scope>
    <source>
        <strain evidence="11">Mob M</strain>
    </source>
</reference>
<evidence type="ECO:0000256" key="1">
    <source>
        <dbReference type="ARBA" id="ARBA00004861"/>
    </source>
</evidence>
<dbReference type="SMART" id="SM00934">
    <property type="entry name" value="OMPdecase"/>
    <property type="match status" value="1"/>
</dbReference>
<evidence type="ECO:0000256" key="3">
    <source>
        <dbReference type="ARBA" id="ARBA00022975"/>
    </source>
</evidence>
<dbReference type="PROSITE" id="PS00156">
    <property type="entry name" value="OMPDECASE"/>
    <property type="match status" value="1"/>
</dbReference>
<dbReference type="HAMAP" id="MF_01200_A">
    <property type="entry name" value="OMPdecase_type1_A"/>
    <property type="match status" value="1"/>
</dbReference>
<feature type="active site" description="For OMPdecase activity" evidence="6">
    <location>
        <position position="62"/>
    </location>
</feature>
<comment type="catalytic activity">
    <reaction evidence="5 8">
        <text>orotidine 5'-phosphate + H(+) = UMP + CO2</text>
        <dbReference type="Rhea" id="RHEA:11596"/>
        <dbReference type="ChEBI" id="CHEBI:15378"/>
        <dbReference type="ChEBI" id="CHEBI:16526"/>
        <dbReference type="ChEBI" id="CHEBI:57538"/>
        <dbReference type="ChEBI" id="CHEBI:57865"/>
        <dbReference type="EC" id="4.1.1.23"/>
    </reaction>
</comment>
<dbReference type="InterPro" id="IPR047595">
    <property type="entry name" value="OMPdecase_arc"/>
</dbReference>
<organism evidence="10 11">
    <name type="scientific">Methanolobus profundi</name>
    <dbReference type="NCBI Taxonomy" id="487685"/>
    <lineage>
        <taxon>Archaea</taxon>
        <taxon>Methanobacteriati</taxon>
        <taxon>Methanobacteriota</taxon>
        <taxon>Stenosarchaea group</taxon>
        <taxon>Methanomicrobia</taxon>
        <taxon>Methanosarcinales</taxon>
        <taxon>Methanosarcinaceae</taxon>
        <taxon>Methanolobus</taxon>
    </lineage>
</organism>
<comment type="subunit">
    <text evidence="5">Homodimer.</text>
</comment>
<dbReference type="InterPro" id="IPR014732">
    <property type="entry name" value="OMPdecase"/>
</dbReference>
<dbReference type="UniPathway" id="UPA00070">
    <property type="reaction ID" value="UER00120"/>
</dbReference>
<dbReference type="NCBIfam" id="NF010386">
    <property type="entry name" value="PRK13813.1"/>
    <property type="match status" value="1"/>
</dbReference>
<dbReference type="PANTHER" id="PTHR32119:SF2">
    <property type="entry name" value="OROTIDINE 5'-PHOSPHATE DECARBOXYLASE"/>
    <property type="match status" value="1"/>
</dbReference>
<dbReference type="EC" id="4.1.1.23" evidence="5"/>
<dbReference type="Pfam" id="PF00215">
    <property type="entry name" value="OMPdecase"/>
    <property type="match status" value="1"/>
</dbReference>
<gene>
    <name evidence="5" type="primary">pyrF</name>
    <name evidence="10" type="ORF">SAMN04488696_1843</name>
</gene>
<sequence length="217" mass="23126">MERKTGLILALDVTDREEAVKISEKVAGYVDAIKIGYPLVLSTGMDMISKLSEYAPIIADFKVADIPNTNRLICEQVFKAGADAVIVQGFTGHDSLEAAVKLAKEQNKDIYVVTEMSHPGALDFMQDVGEGIAKMAADAKASGVVAPATRPERVTEIRKIIGSELSIISPGVGAQGGTASDVIKAGADWVIVGRSIYQSEDPAMAAKKLVDEMKEFI</sequence>
<dbReference type="GO" id="GO:0004590">
    <property type="term" value="F:orotidine-5'-phosphate decarboxylase activity"/>
    <property type="evidence" value="ECO:0007669"/>
    <property type="project" value="UniProtKB-UniRule"/>
</dbReference>
<dbReference type="SUPFAM" id="SSF51366">
    <property type="entry name" value="Ribulose-phoshate binding barrel"/>
    <property type="match status" value="1"/>
</dbReference>
<dbReference type="Gene3D" id="3.20.20.70">
    <property type="entry name" value="Aldolase class I"/>
    <property type="match status" value="1"/>
</dbReference>
<dbReference type="InterPro" id="IPR011060">
    <property type="entry name" value="RibuloseP-bd_barrel"/>
</dbReference>
<dbReference type="GO" id="GO:0006207">
    <property type="term" value="P:'de novo' pyrimidine nucleobase biosynthetic process"/>
    <property type="evidence" value="ECO:0007669"/>
    <property type="project" value="InterPro"/>
</dbReference>
<feature type="binding site" evidence="5 7">
    <location>
        <position position="193"/>
    </location>
    <ligand>
        <name>substrate</name>
    </ligand>
</feature>
<dbReference type="InterPro" id="IPR018089">
    <property type="entry name" value="OMPdecase_AS"/>
</dbReference>
<feature type="binding site" evidence="5">
    <location>
        <begin position="60"/>
        <end position="69"/>
    </location>
    <ligand>
        <name>substrate</name>
    </ligand>
</feature>
<name>A0A1I4S8Y7_9EURY</name>
<dbReference type="AlphaFoldDB" id="A0A1I4S8Y7"/>
<keyword evidence="11" id="KW-1185">Reference proteome</keyword>
<dbReference type="NCBIfam" id="TIGR01740">
    <property type="entry name" value="pyrF"/>
    <property type="match status" value="1"/>
</dbReference>
<feature type="binding site" evidence="5 7">
    <location>
        <position position="12"/>
    </location>
    <ligand>
        <name>substrate</name>
    </ligand>
</feature>
<evidence type="ECO:0000256" key="4">
    <source>
        <dbReference type="ARBA" id="ARBA00023239"/>
    </source>
</evidence>
<dbReference type="RefSeq" id="WP_091936208.1">
    <property type="nucleotide sequence ID" value="NZ_FOUJ01000003.1"/>
</dbReference>
<dbReference type="GO" id="GO:0044205">
    <property type="term" value="P:'de novo' UMP biosynthetic process"/>
    <property type="evidence" value="ECO:0007669"/>
    <property type="project" value="UniProtKB-UniRule"/>
</dbReference>
<evidence type="ECO:0000256" key="6">
    <source>
        <dbReference type="PIRSR" id="PIRSR614732-1"/>
    </source>
</evidence>
<feature type="binding site" evidence="5 7">
    <location>
        <position position="34"/>
    </location>
    <ligand>
        <name>substrate</name>
    </ligand>
</feature>
<keyword evidence="3 5" id="KW-0665">Pyrimidine biosynthesis</keyword>
<accession>A0A1I4S8Y7</accession>
<evidence type="ECO:0000256" key="5">
    <source>
        <dbReference type="HAMAP-Rule" id="MF_01200"/>
    </source>
</evidence>
<dbReference type="PANTHER" id="PTHR32119">
    <property type="entry name" value="OROTIDINE 5'-PHOSPHATE DECARBOXYLASE"/>
    <property type="match status" value="1"/>
</dbReference>
<comment type="similarity">
    <text evidence="5">Belongs to the OMP decarboxylase family. Type 1 subfamily.</text>
</comment>
<dbReference type="STRING" id="487685.SAMN04488696_1843"/>
<protein>
    <recommendedName>
        <fullName evidence="5">Orotidine 5'-phosphate decarboxylase</fullName>
        <ecNumber evidence="5">4.1.1.23</ecNumber>
    </recommendedName>
    <alternativeName>
        <fullName evidence="5">OMP decarboxylase</fullName>
        <shortName evidence="5">OMPDCase</shortName>
        <shortName evidence="5">OMPdecase</shortName>
    </alternativeName>
</protein>
<feature type="domain" description="Orotidine 5'-phosphate decarboxylase" evidence="9">
    <location>
        <begin position="6"/>
        <end position="209"/>
    </location>
</feature>
<feature type="active site" description="Proton donor" evidence="5">
    <location>
        <position position="62"/>
    </location>
</feature>
<feature type="binding site" evidence="5 7">
    <location>
        <position position="194"/>
    </location>
    <ligand>
        <name>substrate</name>
    </ligand>
</feature>
<dbReference type="OrthoDB" id="94124at2157"/>
<feature type="active site" description="For OMPdecase activity" evidence="6">
    <location>
        <position position="60"/>
    </location>
</feature>
<evidence type="ECO:0000256" key="7">
    <source>
        <dbReference type="PIRSR" id="PIRSR614732-2"/>
    </source>
</evidence>
<evidence type="ECO:0000313" key="11">
    <source>
        <dbReference type="Proteomes" id="UP000198535"/>
    </source>
</evidence>
<feature type="active site" description="For OMPdecase activity" evidence="6">
    <location>
        <position position="65"/>
    </location>
</feature>
<evidence type="ECO:0000313" key="10">
    <source>
        <dbReference type="EMBL" id="SFM60958.1"/>
    </source>
</evidence>
<keyword evidence="2 5" id="KW-0210">Decarboxylase</keyword>
<dbReference type="EMBL" id="FOUJ01000003">
    <property type="protein sequence ID" value="SFM60958.1"/>
    <property type="molecule type" value="Genomic_DNA"/>
</dbReference>